<accession>A0A0D2JFQ0</accession>
<dbReference type="VEuPathDB" id="FungiDB:Z520_12268"/>
<feature type="region of interest" description="Disordered" evidence="1">
    <location>
        <begin position="1"/>
        <end position="23"/>
    </location>
</feature>
<protein>
    <submittedName>
        <fullName evidence="2">Uncharacterized protein</fullName>
    </submittedName>
</protein>
<reference evidence="2 3" key="1">
    <citation type="submission" date="2015-01" db="EMBL/GenBank/DDBJ databases">
        <title>The Genome Sequence of Fonsecaea multimorphosa CBS 102226.</title>
        <authorList>
            <consortium name="The Broad Institute Genomics Platform"/>
            <person name="Cuomo C."/>
            <person name="de Hoog S."/>
            <person name="Gorbushina A."/>
            <person name="Stielow B."/>
            <person name="Teixiera M."/>
            <person name="Abouelleil A."/>
            <person name="Chapman S.B."/>
            <person name="Priest M."/>
            <person name="Young S.K."/>
            <person name="Wortman J."/>
            <person name="Nusbaum C."/>
            <person name="Birren B."/>
        </authorList>
    </citation>
    <scope>NUCLEOTIDE SEQUENCE [LARGE SCALE GENOMIC DNA]</scope>
    <source>
        <strain evidence="2 3">CBS 102226</strain>
    </source>
</reference>
<feature type="compositionally biased region" description="Basic and acidic residues" evidence="1">
    <location>
        <begin position="236"/>
        <end position="245"/>
    </location>
</feature>
<feature type="compositionally biased region" description="Polar residues" evidence="1">
    <location>
        <begin position="36"/>
        <end position="45"/>
    </location>
</feature>
<sequence length="267" mass="31598">MSLTTTRPLIPESLNEKKRRPKTLDQLIHERLASRPKSQFVQQSSEEQKRVEEAHRNGTRFLGVSEDASRVAADIVKKQWVEQGIWRDEWTETALVPEKWKHEEPLQIEIESDWDTDSGSSLNLPPGTRRRIWKSKEARQQIAARRAVLEREREASRPYHQFVYQMSKERERIHRKEMGRGDDFSEDINSEAYKIVRQKWYTRMIWNEEWTTMPGMFWKHEQHWDRALAESGIKTDPFRPKDPDRAGPIFGLFGDGMSRPKSSIDVQ</sequence>
<feature type="non-terminal residue" evidence="2">
    <location>
        <position position="267"/>
    </location>
</feature>
<feature type="region of interest" description="Disordered" evidence="1">
    <location>
        <begin position="234"/>
        <end position="267"/>
    </location>
</feature>
<dbReference type="GeneID" id="27718014"/>
<keyword evidence="3" id="KW-1185">Reference proteome</keyword>
<name>A0A0D2JFQ0_9EURO</name>
<evidence type="ECO:0000313" key="3">
    <source>
        <dbReference type="Proteomes" id="UP000053411"/>
    </source>
</evidence>
<proteinExistence type="predicted"/>
<dbReference type="STRING" id="1442371.A0A0D2JFQ0"/>
<evidence type="ECO:0000313" key="2">
    <source>
        <dbReference type="EMBL" id="KIX91997.1"/>
    </source>
</evidence>
<dbReference type="Proteomes" id="UP000053411">
    <property type="component" value="Unassembled WGS sequence"/>
</dbReference>
<gene>
    <name evidence="2" type="ORF">Z520_12268</name>
</gene>
<evidence type="ECO:0000256" key="1">
    <source>
        <dbReference type="SAM" id="MobiDB-lite"/>
    </source>
</evidence>
<dbReference type="RefSeq" id="XP_016626120.1">
    <property type="nucleotide sequence ID" value="XM_016782754.1"/>
</dbReference>
<dbReference type="AlphaFoldDB" id="A0A0D2JFQ0"/>
<dbReference type="EMBL" id="KN848113">
    <property type="protein sequence ID" value="KIX91997.1"/>
    <property type="molecule type" value="Genomic_DNA"/>
</dbReference>
<dbReference type="OrthoDB" id="4161563at2759"/>
<organism evidence="2 3">
    <name type="scientific">Fonsecaea multimorphosa CBS 102226</name>
    <dbReference type="NCBI Taxonomy" id="1442371"/>
    <lineage>
        <taxon>Eukaryota</taxon>
        <taxon>Fungi</taxon>
        <taxon>Dikarya</taxon>
        <taxon>Ascomycota</taxon>
        <taxon>Pezizomycotina</taxon>
        <taxon>Eurotiomycetes</taxon>
        <taxon>Chaetothyriomycetidae</taxon>
        <taxon>Chaetothyriales</taxon>
        <taxon>Herpotrichiellaceae</taxon>
        <taxon>Fonsecaea</taxon>
    </lineage>
</organism>
<feature type="region of interest" description="Disordered" evidence="1">
    <location>
        <begin position="35"/>
        <end position="54"/>
    </location>
</feature>